<sequence length="148" mass="16491">MNDIWEIIEPVVEGLGYEVVDIDYRPHPTDGLLRVYIDGPNGIVLDDCSAVSQQLSSVLDVEDPIPGQFNLEVSSPGLDRPLRKVADFKRFKGSTVKIKLTVPTLEGQRNFTGKLKGLENDEVILVMDGETHYLALDIIDKARIVPQF</sequence>
<dbReference type="SUPFAM" id="SSF74942">
    <property type="entry name" value="YhbC-like, C-terminal domain"/>
    <property type="match status" value="1"/>
</dbReference>
<dbReference type="InterPro" id="IPR036847">
    <property type="entry name" value="RimP_C_sf"/>
</dbReference>
<keyword evidence="2" id="KW-0690">Ribosome biogenesis</keyword>
<evidence type="ECO:0000256" key="2">
    <source>
        <dbReference type="ARBA" id="ARBA00022517"/>
    </source>
</evidence>
<dbReference type="NCBIfam" id="NF000929">
    <property type="entry name" value="PRK00092.2-1"/>
    <property type="match status" value="1"/>
</dbReference>
<dbReference type="Gene3D" id="3.30.300.70">
    <property type="entry name" value="RimP-like superfamily, N-terminal"/>
    <property type="match status" value="1"/>
</dbReference>
<dbReference type="InterPro" id="IPR028989">
    <property type="entry name" value="RimP_N"/>
</dbReference>
<dbReference type="InterPro" id="IPR035956">
    <property type="entry name" value="RimP_N_sf"/>
</dbReference>
<dbReference type="FunFam" id="3.30.300.70:FF:000001">
    <property type="entry name" value="Ribosome maturation factor RimP"/>
    <property type="match status" value="1"/>
</dbReference>
<dbReference type="EMBL" id="UOFF01000184">
    <property type="protein sequence ID" value="VAW56128.1"/>
    <property type="molecule type" value="Genomic_DNA"/>
</dbReference>
<dbReference type="SUPFAM" id="SSF75420">
    <property type="entry name" value="YhbC-like, N-terminal domain"/>
    <property type="match status" value="1"/>
</dbReference>
<reference evidence="5" key="1">
    <citation type="submission" date="2018-06" db="EMBL/GenBank/DDBJ databases">
        <authorList>
            <person name="Zhirakovskaya E."/>
        </authorList>
    </citation>
    <scope>NUCLEOTIDE SEQUENCE</scope>
</reference>
<dbReference type="PANTHER" id="PTHR33867">
    <property type="entry name" value="RIBOSOME MATURATION FACTOR RIMP"/>
    <property type="match status" value="1"/>
</dbReference>
<gene>
    <name evidence="5" type="ORF">MNBD_GAMMA07-1451</name>
</gene>
<dbReference type="Pfam" id="PF17384">
    <property type="entry name" value="DUF150_C"/>
    <property type="match status" value="1"/>
</dbReference>
<dbReference type="HAMAP" id="MF_01077">
    <property type="entry name" value="RimP"/>
    <property type="match status" value="1"/>
</dbReference>
<evidence type="ECO:0000256" key="1">
    <source>
        <dbReference type="ARBA" id="ARBA00022490"/>
    </source>
</evidence>
<dbReference type="InterPro" id="IPR003728">
    <property type="entry name" value="Ribosome_maturation_RimP"/>
</dbReference>
<dbReference type="Pfam" id="PF02576">
    <property type="entry name" value="RimP_N"/>
    <property type="match status" value="1"/>
</dbReference>
<dbReference type="GO" id="GO:0006412">
    <property type="term" value="P:translation"/>
    <property type="evidence" value="ECO:0007669"/>
    <property type="project" value="TreeGrafter"/>
</dbReference>
<evidence type="ECO:0000259" key="3">
    <source>
        <dbReference type="Pfam" id="PF02576"/>
    </source>
</evidence>
<protein>
    <submittedName>
        <fullName evidence="5">Bacterial ribosome SSU maturation protein RimP</fullName>
    </submittedName>
</protein>
<dbReference type="GO" id="GO:0005829">
    <property type="term" value="C:cytosol"/>
    <property type="evidence" value="ECO:0007669"/>
    <property type="project" value="TreeGrafter"/>
</dbReference>
<dbReference type="CDD" id="cd01734">
    <property type="entry name" value="YlxS_C"/>
    <property type="match status" value="1"/>
</dbReference>
<name>A0A3B0WJD2_9ZZZZ</name>
<evidence type="ECO:0000313" key="5">
    <source>
        <dbReference type="EMBL" id="VAW56128.1"/>
    </source>
</evidence>
<dbReference type="NCBIfam" id="NF000927">
    <property type="entry name" value="PRK00092.1-1"/>
    <property type="match status" value="1"/>
</dbReference>
<evidence type="ECO:0000259" key="4">
    <source>
        <dbReference type="Pfam" id="PF17384"/>
    </source>
</evidence>
<organism evidence="5">
    <name type="scientific">hydrothermal vent metagenome</name>
    <dbReference type="NCBI Taxonomy" id="652676"/>
    <lineage>
        <taxon>unclassified sequences</taxon>
        <taxon>metagenomes</taxon>
        <taxon>ecological metagenomes</taxon>
    </lineage>
</organism>
<dbReference type="GO" id="GO:0000028">
    <property type="term" value="P:ribosomal small subunit assembly"/>
    <property type="evidence" value="ECO:0007669"/>
    <property type="project" value="TreeGrafter"/>
</dbReference>
<dbReference type="InterPro" id="IPR028998">
    <property type="entry name" value="RimP_C"/>
</dbReference>
<keyword evidence="1" id="KW-0963">Cytoplasm</keyword>
<dbReference type="Gene3D" id="2.30.30.180">
    <property type="entry name" value="Ribosome maturation factor RimP, C-terminal domain"/>
    <property type="match status" value="1"/>
</dbReference>
<feature type="domain" description="Ribosome maturation factor RimP N-terminal" evidence="3">
    <location>
        <begin position="7"/>
        <end position="79"/>
    </location>
</feature>
<accession>A0A3B0WJD2</accession>
<feature type="domain" description="Ribosome maturation factor RimP C-terminal" evidence="4">
    <location>
        <begin position="82"/>
        <end position="148"/>
    </location>
</feature>
<proteinExistence type="inferred from homology"/>
<dbReference type="AlphaFoldDB" id="A0A3B0WJD2"/>
<dbReference type="PANTHER" id="PTHR33867:SF1">
    <property type="entry name" value="RIBOSOME MATURATION FACTOR RIMP"/>
    <property type="match status" value="1"/>
</dbReference>